<evidence type="ECO:0000313" key="1">
    <source>
        <dbReference type="EMBL" id="GFR22993.1"/>
    </source>
</evidence>
<name>A0A8X6HGE9_TRICU</name>
<sequence>MGNRVKEICAFSRADQWSYVLGPSNPDELPSRGCSPLQFSESDWCSGPDWLKDPGDRWTKLEIKQEEILALSECNRSLNVGDVV</sequence>
<keyword evidence="2" id="KW-1185">Reference proteome</keyword>
<dbReference type="EMBL" id="BMAO01008387">
    <property type="protein sequence ID" value="GFR22993.1"/>
    <property type="molecule type" value="Genomic_DNA"/>
</dbReference>
<comment type="caution">
    <text evidence="1">The sequence shown here is derived from an EMBL/GenBank/DDBJ whole genome shotgun (WGS) entry which is preliminary data.</text>
</comment>
<proteinExistence type="predicted"/>
<organism evidence="1 2">
    <name type="scientific">Trichonephila clavata</name>
    <name type="common">Joro spider</name>
    <name type="synonym">Nephila clavata</name>
    <dbReference type="NCBI Taxonomy" id="2740835"/>
    <lineage>
        <taxon>Eukaryota</taxon>
        <taxon>Metazoa</taxon>
        <taxon>Ecdysozoa</taxon>
        <taxon>Arthropoda</taxon>
        <taxon>Chelicerata</taxon>
        <taxon>Arachnida</taxon>
        <taxon>Araneae</taxon>
        <taxon>Araneomorphae</taxon>
        <taxon>Entelegynae</taxon>
        <taxon>Araneoidea</taxon>
        <taxon>Nephilidae</taxon>
        <taxon>Trichonephila</taxon>
    </lineage>
</organism>
<dbReference type="Proteomes" id="UP000887116">
    <property type="component" value="Unassembled WGS sequence"/>
</dbReference>
<dbReference type="AlphaFoldDB" id="A0A8X6HGE9"/>
<dbReference type="OrthoDB" id="6424433at2759"/>
<accession>A0A8X6HGE9</accession>
<gene>
    <name evidence="1" type="primary">NCL1_22968</name>
    <name evidence="1" type="ORF">TNCT_573651</name>
</gene>
<protein>
    <submittedName>
        <fullName evidence="1">Uncharacterized protein</fullName>
    </submittedName>
</protein>
<reference evidence="1" key="1">
    <citation type="submission" date="2020-07" db="EMBL/GenBank/DDBJ databases">
        <title>Multicomponent nature underlies the extraordinary mechanical properties of spider dragline silk.</title>
        <authorList>
            <person name="Kono N."/>
            <person name="Nakamura H."/>
            <person name="Mori M."/>
            <person name="Yoshida Y."/>
            <person name="Ohtoshi R."/>
            <person name="Malay A.D."/>
            <person name="Moran D.A.P."/>
            <person name="Tomita M."/>
            <person name="Numata K."/>
            <person name="Arakawa K."/>
        </authorList>
    </citation>
    <scope>NUCLEOTIDE SEQUENCE</scope>
</reference>
<evidence type="ECO:0000313" key="2">
    <source>
        <dbReference type="Proteomes" id="UP000887116"/>
    </source>
</evidence>